<gene>
    <name evidence="1" type="ORF">H4W79_003339</name>
</gene>
<keyword evidence="2" id="KW-1185">Reference proteome</keyword>
<dbReference type="EMBL" id="JADBDY010000001">
    <property type="protein sequence ID" value="MBE1459125.1"/>
    <property type="molecule type" value="Genomic_DNA"/>
</dbReference>
<name>A0ABR9HJC4_9ACTN</name>
<reference evidence="1 2" key="1">
    <citation type="submission" date="2020-10" db="EMBL/GenBank/DDBJ databases">
        <title>Sequencing the genomes of 1000 actinobacteria strains.</title>
        <authorList>
            <person name="Klenk H.-P."/>
        </authorList>
    </citation>
    <scope>NUCLEOTIDE SEQUENCE [LARGE SCALE GENOMIC DNA]</scope>
    <source>
        <strain evidence="1 2">DSM 45157</strain>
    </source>
</reference>
<organism evidence="1 2">
    <name type="scientific">Nocardiopsis terrae</name>
    <dbReference type="NCBI Taxonomy" id="372655"/>
    <lineage>
        <taxon>Bacteria</taxon>
        <taxon>Bacillati</taxon>
        <taxon>Actinomycetota</taxon>
        <taxon>Actinomycetes</taxon>
        <taxon>Streptosporangiales</taxon>
        <taxon>Nocardiopsidaceae</taxon>
        <taxon>Nocardiopsis</taxon>
    </lineage>
</organism>
<dbReference type="RefSeq" id="WP_191272264.1">
    <property type="nucleotide sequence ID" value="NZ_BMXJ01000005.1"/>
</dbReference>
<comment type="caution">
    <text evidence="1">The sequence shown here is derived from an EMBL/GenBank/DDBJ whole genome shotgun (WGS) entry which is preliminary data.</text>
</comment>
<evidence type="ECO:0000313" key="1">
    <source>
        <dbReference type="EMBL" id="MBE1459125.1"/>
    </source>
</evidence>
<proteinExistence type="predicted"/>
<protein>
    <submittedName>
        <fullName evidence="1">Uncharacterized protein</fullName>
    </submittedName>
</protein>
<evidence type="ECO:0000313" key="2">
    <source>
        <dbReference type="Proteomes" id="UP000598217"/>
    </source>
</evidence>
<dbReference type="Proteomes" id="UP000598217">
    <property type="component" value="Unassembled WGS sequence"/>
</dbReference>
<sequence>MTQRPTPGDYVTARVDRATDAELKTLILAIEAMTQRLPDDTPKWVKEFWADLATSGRGVLTGRVFAWSEILADPAVPPDWVTAIAALDLE</sequence>
<accession>A0ABR9HJC4</accession>